<evidence type="ECO:0000256" key="2">
    <source>
        <dbReference type="ARBA" id="ARBA00006943"/>
    </source>
</evidence>
<dbReference type="SUPFAM" id="SSF55909">
    <property type="entry name" value="Pentein"/>
    <property type="match status" value="1"/>
</dbReference>
<feature type="active site" evidence="4">
    <location>
        <position position="270"/>
    </location>
</feature>
<comment type="subcellular location">
    <subcellularLocation>
        <location evidence="5">Mitochondrion inner membrane</location>
    </subcellularLocation>
</comment>
<evidence type="ECO:0000256" key="1">
    <source>
        <dbReference type="ARBA" id="ARBA00004858"/>
    </source>
</evidence>
<accession>A0A815W4X7</accession>
<keyword evidence="3 5" id="KW-0808">Transferase</keyword>
<dbReference type="EC" id="2.1.4.1" evidence="5"/>
<dbReference type="GO" id="GO:0006601">
    <property type="term" value="P:creatine biosynthetic process"/>
    <property type="evidence" value="ECO:0007669"/>
    <property type="project" value="UniProtKB-UniRule"/>
</dbReference>
<evidence type="ECO:0000313" key="6">
    <source>
        <dbReference type="EMBL" id="CAF1539110.1"/>
    </source>
</evidence>
<gene>
    <name evidence="6" type="ORF">EDS130_LOCUS45179</name>
</gene>
<comment type="similarity">
    <text evidence="2 5">Belongs to the amidinotransferase family.</text>
</comment>
<proteinExistence type="inferred from homology"/>
<protein>
    <recommendedName>
        <fullName evidence="5">Glycine amidinotransferase</fullName>
        <ecNumber evidence="5">2.1.4.1</ecNumber>
    </recommendedName>
    <alternativeName>
        <fullName evidence="5">L-arginine:glycine amidinotransferase</fullName>
    </alternativeName>
</protein>
<comment type="function">
    <text evidence="5">Catalyzes the biosynthesis of guanidinoacetate, the immediate precursor of creatine. Creatine plays a vital role in energy metabolism in muscle tissues. May play a role in embryonic and central nervous system development.</text>
</comment>
<feature type="active site" description="Amidino-cysteine intermediate" evidence="4">
    <location>
        <position position="435"/>
    </location>
</feature>
<feature type="active site" evidence="4">
    <location>
        <position position="323"/>
    </location>
</feature>
<sequence>MLHAISFDSTPHIISGAFTKKEKIMSESSIPVNSWTEWGQLELVCVGSTQGMCYPDYDYVAPHNEVLDECIRNYVTSFVGPRPAHRIQMAQQQLENLSNILQGESVQVKNVQEMDQDINLLLERKRTFLRTDANEKDGKVLQKQRVEVCRSPADGKRFDHCIQTPFFQSHFQLGMSCPRDMLITLGNTIVEAPTACHTRYFEASYYRDMIYPLYTKDKRVKWLSPPKPTCSKTMFDDPEIWEKTSMTAFKNTFALNGYKTSLNEKEIAFDAADLIRMGKDVFFKKSVSTNYKGVDWLRRTFGGDGPEGLRFHVMHFPTSPDLHLDSTLIPLRPPTAGSEGLVLINQNRPPLTNELQIFLNNDWKPIWCPLPVINKASPVANCSPNLNMNFLSLNERSCIIEECELPLYHFLDDLGFDVITCPLRVLNEFGGGIHCVTWDIRRNDSCKDYFPNQDYDEECNRDMSNAFDRPPYQDNVPNPINLPKVSTYATQKIQTKN</sequence>
<dbReference type="InterPro" id="IPR033195">
    <property type="entry name" value="AmidinoTrfase"/>
</dbReference>
<keyword evidence="5" id="KW-0999">Mitochondrion inner membrane</keyword>
<evidence type="ECO:0000256" key="4">
    <source>
        <dbReference type="PIRSR" id="PIRSR633195-1"/>
    </source>
</evidence>
<evidence type="ECO:0000313" key="7">
    <source>
        <dbReference type="Proteomes" id="UP000663852"/>
    </source>
</evidence>
<dbReference type="OrthoDB" id="10264242at2759"/>
<dbReference type="GO" id="GO:0005743">
    <property type="term" value="C:mitochondrial inner membrane"/>
    <property type="evidence" value="ECO:0007669"/>
    <property type="project" value="UniProtKB-SubCell"/>
</dbReference>
<comment type="pathway">
    <text evidence="1 5">Amine and polyamine biosynthesis; creatine biosynthesis; creatine from L-arginine and glycine: step 1/2.</text>
</comment>
<name>A0A815W4X7_ADIRI</name>
<comment type="catalytic activity">
    <reaction evidence="5">
        <text>L-arginine + glycine = guanidinoacetate + L-ornithine</text>
        <dbReference type="Rhea" id="RHEA:13201"/>
        <dbReference type="ChEBI" id="CHEBI:32682"/>
        <dbReference type="ChEBI" id="CHEBI:46911"/>
        <dbReference type="ChEBI" id="CHEBI:57305"/>
        <dbReference type="ChEBI" id="CHEBI:57742"/>
        <dbReference type="EC" id="2.1.4.1"/>
    </reaction>
</comment>
<organism evidence="6 7">
    <name type="scientific">Adineta ricciae</name>
    <name type="common">Rotifer</name>
    <dbReference type="NCBI Taxonomy" id="249248"/>
    <lineage>
        <taxon>Eukaryota</taxon>
        <taxon>Metazoa</taxon>
        <taxon>Spiralia</taxon>
        <taxon>Gnathifera</taxon>
        <taxon>Rotifera</taxon>
        <taxon>Eurotatoria</taxon>
        <taxon>Bdelloidea</taxon>
        <taxon>Adinetida</taxon>
        <taxon>Adinetidae</taxon>
        <taxon>Adineta</taxon>
    </lineage>
</organism>
<dbReference type="UniPathway" id="UPA00104">
    <property type="reaction ID" value="UER00579"/>
</dbReference>
<dbReference type="EMBL" id="CAJNOJ010001023">
    <property type="protein sequence ID" value="CAF1539110.1"/>
    <property type="molecule type" value="Genomic_DNA"/>
</dbReference>
<comment type="caution">
    <text evidence="6">The sequence shown here is derived from an EMBL/GenBank/DDBJ whole genome shotgun (WGS) entry which is preliminary data.</text>
</comment>
<dbReference type="PANTHER" id="PTHR10488:SF1">
    <property type="entry name" value="GLYCINE AMIDINOTRANSFERASE, MITOCHONDRIAL"/>
    <property type="match status" value="1"/>
</dbReference>
<dbReference type="AlphaFoldDB" id="A0A815W4X7"/>
<keyword evidence="5" id="KW-0496">Mitochondrion</keyword>
<evidence type="ECO:0000256" key="5">
    <source>
        <dbReference type="RuleBase" id="RU367092"/>
    </source>
</evidence>
<comment type="subunit">
    <text evidence="5">Homodimer.</text>
</comment>
<dbReference type="PANTHER" id="PTHR10488">
    <property type="entry name" value="GLYCINE AMIDINOTRANSFERASE, MITOCHONDRIAL"/>
    <property type="match status" value="1"/>
</dbReference>
<dbReference type="Proteomes" id="UP000663852">
    <property type="component" value="Unassembled WGS sequence"/>
</dbReference>
<keyword evidence="5" id="KW-0472">Membrane</keyword>
<dbReference type="GO" id="GO:0015068">
    <property type="term" value="F:glycine amidinotransferase activity"/>
    <property type="evidence" value="ECO:0007669"/>
    <property type="project" value="UniProtKB-UniRule"/>
</dbReference>
<dbReference type="Gene3D" id="3.75.10.10">
    <property type="entry name" value="L-arginine/glycine Amidinotransferase, Chain A"/>
    <property type="match status" value="1"/>
</dbReference>
<dbReference type="GO" id="GO:0005758">
    <property type="term" value="C:mitochondrial intermembrane space"/>
    <property type="evidence" value="ECO:0007669"/>
    <property type="project" value="TreeGrafter"/>
</dbReference>
<evidence type="ECO:0000256" key="3">
    <source>
        <dbReference type="ARBA" id="ARBA00022679"/>
    </source>
</evidence>
<reference evidence="6" key="1">
    <citation type="submission" date="2021-02" db="EMBL/GenBank/DDBJ databases">
        <authorList>
            <person name="Nowell W R."/>
        </authorList>
    </citation>
    <scope>NUCLEOTIDE SEQUENCE</scope>
</reference>